<sequence>MAILTPEAIDKVEVEDTGSTATRTPANAPKAAKKIIKTAQMEKTEKTADTGDRKNHHLVLLPPGLRWTPQDVFCSSLFGPWDDLPCRDYHGQTSLLRDLDRIISLFDARIQHSDAGFRAWRARHKQAMEAGLAEVPGFPNLGHARPGGRRAWQDDVWEQRYHYLVFQRHHMILARLDSRFMLSHRERDAFFGRLPATPRDTLRGRARGAFSRPLALRCDWHMPLDALLSRAARNWDMDTDEVKAQFWRDEAPFPVPTLKVKEEEEEGEAIHRKPPTRLAAAAGEKGTTKPSSSSCGKMDIAYLLADDTQLAQGPRPPHVSLQGQVNS</sequence>
<proteinExistence type="predicted"/>
<feature type="region of interest" description="Disordered" evidence="1">
    <location>
        <begin position="261"/>
        <end position="294"/>
    </location>
</feature>
<reference evidence="2 3" key="1">
    <citation type="submission" date="2015-07" db="EMBL/GenBank/DDBJ databases">
        <title>The genome of the fungus Escovopsis weberi, a specialized disease agent of ant agriculture.</title>
        <authorList>
            <person name="de Man T.J."/>
            <person name="Stajich J.E."/>
            <person name="Kubicek C.P."/>
            <person name="Chenthamara K."/>
            <person name="Atanasova L."/>
            <person name="Druzhinina I.S."/>
            <person name="Birnbaum S."/>
            <person name="Barribeau S.M."/>
            <person name="Teiling C."/>
            <person name="Suen G."/>
            <person name="Currie C."/>
            <person name="Gerardo N.M."/>
        </authorList>
    </citation>
    <scope>NUCLEOTIDE SEQUENCE [LARGE SCALE GENOMIC DNA]</scope>
</reference>
<evidence type="ECO:0000313" key="3">
    <source>
        <dbReference type="Proteomes" id="UP000053831"/>
    </source>
</evidence>
<organism evidence="2 3">
    <name type="scientific">Escovopsis weberi</name>
    <dbReference type="NCBI Taxonomy" id="150374"/>
    <lineage>
        <taxon>Eukaryota</taxon>
        <taxon>Fungi</taxon>
        <taxon>Dikarya</taxon>
        <taxon>Ascomycota</taxon>
        <taxon>Pezizomycotina</taxon>
        <taxon>Sordariomycetes</taxon>
        <taxon>Hypocreomycetidae</taxon>
        <taxon>Hypocreales</taxon>
        <taxon>Hypocreaceae</taxon>
        <taxon>Escovopsis</taxon>
    </lineage>
</organism>
<dbReference type="OrthoDB" id="4875013at2759"/>
<accession>A0A0M8MZV2</accession>
<keyword evidence="3" id="KW-1185">Reference proteome</keyword>
<dbReference type="EMBL" id="LGSR01000029">
    <property type="protein sequence ID" value="KOS16841.1"/>
    <property type="molecule type" value="Genomic_DNA"/>
</dbReference>
<evidence type="ECO:0000256" key="1">
    <source>
        <dbReference type="SAM" id="MobiDB-lite"/>
    </source>
</evidence>
<comment type="caution">
    <text evidence="2">The sequence shown here is derived from an EMBL/GenBank/DDBJ whole genome shotgun (WGS) entry which is preliminary data.</text>
</comment>
<name>A0A0M8MZV2_ESCWE</name>
<evidence type="ECO:0000313" key="2">
    <source>
        <dbReference type="EMBL" id="KOS16841.1"/>
    </source>
</evidence>
<dbReference type="Proteomes" id="UP000053831">
    <property type="component" value="Unassembled WGS sequence"/>
</dbReference>
<protein>
    <submittedName>
        <fullName evidence="2">Uncharacterized protein</fullName>
    </submittedName>
</protein>
<dbReference type="AlphaFoldDB" id="A0A0M8MZV2"/>
<gene>
    <name evidence="2" type="ORF">ESCO_004737</name>
</gene>